<dbReference type="InterPro" id="IPR003591">
    <property type="entry name" value="Leu-rich_rpt_typical-subtyp"/>
</dbReference>
<dbReference type="InterPro" id="IPR001611">
    <property type="entry name" value="Leu-rich_rpt"/>
</dbReference>
<dbReference type="SUPFAM" id="SSF52058">
    <property type="entry name" value="L domain-like"/>
    <property type="match status" value="1"/>
</dbReference>
<name>D6WXK7_TRICA</name>
<evidence type="ECO:0000256" key="1">
    <source>
        <dbReference type="ARBA" id="ARBA00022614"/>
    </source>
</evidence>
<dbReference type="InterPro" id="IPR039227">
    <property type="entry name" value="GNG13"/>
</dbReference>
<evidence type="ECO:0000313" key="3">
    <source>
        <dbReference type="EMBL" id="EFA08860.1"/>
    </source>
</evidence>
<sequence length="301" mass="34315">MYFVLLFVIGALSKNPKNFKIFNSNDSTTRVENHLIPTLRSAIFTNSEKTTNLIIDNCGVREIEPGFLANASISPEKIEIRKNSIEVLFSETFKNLEVRQLFLDHNEICVLEDNTFCDLANLETLDLSHNALTVMSGSMVKNVPKLRVFNIEKNRIAILENYSFGFIETKARIFAGFNNLVDLKTWALSGTKGKILLLNLTHNYFDILPPFFFENITLERVDLSFNIHLDVFSLLQSCLTCKIAKLDIRPFGVSPELIEWAYGNDISLLFHATGAKFKPRPIFLLLLLIVRTVPLRLISPW</sequence>
<accession>D6WXK7</accession>
<dbReference type="GO" id="GO:0007200">
    <property type="term" value="P:phospholipase C-activating G protein-coupled receptor signaling pathway"/>
    <property type="evidence" value="ECO:0007669"/>
    <property type="project" value="InterPro"/>
</dbReference>
<dbReference type="HOGENOM" id="CLU_925395_0_0_1"/>
<dbReference type="PANTHER" id="PTHR15936">
    <property type="entry name" value="GUANINE NUCLEOTIDE-BINDING PROTEIN G I /G S /G O GAMMA-13 SUBUNIT"/>
    <property type="match status" value="1"/>
</dbReference>
<dbReference type="InterPro" id="IPR032675">
    <property type="entry name" value="LRR_dom_sf"/>
</dbReference>
<keyword evidence="4" id="KW-1185">Reference proteome</keyword>
<dbReference type="EMBL" id="KQ971361">
    <property type="protein sequence ID" value="EFA08860.1"/>
    <property type="molecule type" value="Genomic_DNA"/>
</dbReference>
<dbReference type="AlphaFoldDB" id="D6WXK7"/>
<keyword evidence="1" id="KW-0433">Leucine-rich repeat</keyword>
<dbReference type="PhylomeDB" id="D6WXK7"/>
<gene>
    <name evidence="3" type="primary">GLEAN_06561</name>
    <name evidence="3" type="ORF">TcasGA2_TC006561</name>
</gene>
<dbReference type="GO" id="GO:0031681">
    <property type="term" value="F:G-protein beta-subunit binding"/>
    <property type="evidence" value="ECO:0000318"/>
    <property type="project" value="GO_Central"/>
</dbReference>
<dbReference type="Proteomes" id="UP000007266">
    <property type="component" value="Linkage group 8"/>
</dbReference>
<evidence type="ECO:0000256" key="2">
    <source>
        <dbReference type="ARBA" id="ARBA00022737"/>
    </source>
</evidence>
<dbReference type="Gene3D" id="3.80.10.10">
    <property type="entry name" value="Ribonuclease Inhibitor"/>
    <property type="match status" value="1"/>
</dbReference>
<keyword evidence="2" id="KW-0677">Repeat</keyword>
<reference evidence="3 4" key="1">
    <citation type="journal article" date="2008" name="Nature">
        <title>The genome of the model beetle and pest Tribolium castaneum.</title>
        <authorList>
            <consortium name="Tribolium Genome Sequencing Consortium"/>
            <person name="Richards S."/>
            <person name="Gibbs R.A."/>
            <person name="Weinstock G.M."/>
            <person name="Brown S.J."/>
            <person name="Denell R."/>
            <person name="Beeman R.W."/>
            <person name="Gibbs R."/>
            <person name="Beeman R.W."/>
            <person name="Brown S.J."/>
            <person name="Bucher G."/>
            <person name="Friedrich M."/>
            <person name="Grimmelikhuijzen C.J."/>
            <person name="Klingler M."/>
            <person name="Lorenzen M."/>
            <person name="Richards S."/>
            <person name="Roth S."/>
            <person name="Schroder R."/>
            <person name="Tautz D."/>
            <person name="Zdobnov E.M."/>
            <person name="Muzny D."/>
            <person name="Gibbs R.A."/>
            <person name="Weinstock G.M."/>
            <person name="Attaway T."/>
            <person name="Bell S."/>
            <person name="Buhay C.J."/>
            <person name="Chandrabose M.N."/>
            <person name="Chavez D."/>
            <person name="Clerk-Blankenburg K.P."/>
            <person name="Cree A."/>
            <person name="Dao M."/>
            <person name="Davis C."/>
            <person name="Chacko J."/>
            <person name="Dinh H."/>
            <person name="Dugan-Rocha S."/>
            <person name="Fowler G."/>
            <person name="Garner T.T."/>
            <person name="Garnes J."/>
            <person name="Gnirke A."/>
            <person name="Hawes A."/>
            <person name="Hernandez J."/>
            <person name="Hines S."/>
            <person name="Holder M."/>
            <person name="Hume J."/>
            <person name="Jhangiani S.N."/>
            <person name="Joshi V."/>
            <person name="Khan Z.M."/>
            <person name="Jackson L."/>
            <person name="Kovar C."/>
            <person name="Kowis A."/>
            <person name="Lee S."/>
            <person name="Lewis L.R."/>
            <person name="Margolis J."/>
            <person name="Morgan M."/>
            <person name="Nazareth L.V."/>
            <person name="Nguyen N."/>
            <person name="Okwuonu G."/>
            <person name="Parker D."/>
            <person name="Richards S."/>
            <person name="Ruiz S.J."/>
            <person name="Santibanez J."/>
            <person name="Savard J."/>
            <person name="Scherer S.E."/>
            <person name="Schneider B."/>
            <person name="Sodergren E."/>
            <person name="Tautz D."/>
            <person name="Vattahil S."/>
            <person name="Villasana D."/>
            <person name="White C.S."/>
            <person name="Wright R."/>
            <person name="Park Y."/>
            <person name="Beeman R.W."/>
            <person name="Lord J."/>
            <person name="Oppert B."/>
            <person name="Lorenzen M."/>
            <person name="Brown S."/>
            <person name="Wang L."/>
            <person name="Savard J."/>
            <person name="Tautz D."/>
            <person name="Richards S."/>
            <person name="Weinstock G."/>
            <person name="Gibbs R.A."/>
            <person name="Liu Y."/>
            <person name="Worley K."/>
            <person name="Weinstock G."/>
            <person name="Elsik C.G."/>
            <person name="Reese J.T."/>
            <person name="Elhaik E."/>
            <person name="Landan G."/>
            <person name="Graur D."/>
            <person name="Arensburger P."/>
            <person name="Atkinson P."/>
            <person name="Beeman R.W."/>
            <person name="Beidler J."/>
            <person name="Brown S.J."/>
            <person name="Demuth J.P."/>
            <person name="Drury D.W."/>
            <person name="Du Y.Z."/>
            <person name="Fujiwara H."/>
            <person name="Lorenzen M."/>
            <person name="Maselli V."/>
            <person name="Osanai M."/>
            <person name="Park Y."/>
            <person name="Robertson H.M."/>
            <person name="Tu Z."/>
            <person name="Wang J.J."/>
            <person name="Wang S."/>
            <person name="Richards S."/>
            <person name="Song H."/>
            <person name="Zhang L."/>
            <person name="Sodergren E."/>
            <person name="Werner D."/>
            <person name="Stanke M."/>
            <person name="Morgenstern B."/>
            <person name="Solovyev V."/>
            <person name="Kosarev P."/>
            <person name="Brown G."/>
            <person name="Chen H.C."/>
            <person name="Ermolaeva O."/>
            <person name="Hlavina W."/>
            <person name="Kapustin Y."/>
            <person name="Kiryutin B."/>
            <person name="Kitts P."/>
            <person name="Maglott D."/>
            <person name="Pruitt K."/>
            <person name="Sapojnikov V."/>
            <person name="Souvorov A."/>
            <person name="Mackey A.J."/>
            <person name="Waterhouse R.M."/>
            <person name="Wyder S."/>
            <person name="Zdobnov E.M."/>
            <person name="Zdobnov E.M."/>
            <person name="Wyder S."/>
            <person name="Kriventseva E.V."/>
            <person name="Kadowaki T."/>
            <person name="Bork P."/>
            <person name="Aranda M."/>
            <person name="Bao R."/>
            <person name="Beermann A."/>
            <person name="Berns N."/>
            <person name="Bolognesi R."/>
            <person name="Bonneton F."/>
            <person name="Bopp D."/>
            <person name="Brown S.J."/>
            <person name="Bucher G."/>
            <person name="Butts T."/>
            <person name="Chaumot A."/>
            <person name="Denell R.E."/>
            <person name="Ferrier D.E."/>
            <person name="Friedrich M."/>
            <person name="Gordon C.M."/>
            <person name="Jindra M."/>
            <person name="Klingler M."/>
            <person name="Lan Q."/>
            <person name="Lattorff H.M."/>
            <person name="Laudet V."/>
            <person name="von Levetsow C."/>
            <person name="Liu Z."/>
            <person name="Lutz R."/>
            <person name="Lynch J.A."/>
            <person name="da Fonseca R.N."/>
            <person name="Posnien N."/>
            <person name="Reuter R."/>
            <person name="Roth S."/>
            <person name="Savard J."/>
            <person name="Schinko J.B."/>
            <person name="Schmitt C."/>
            <person name="Schoppmeier M."/>
            <person name="Schroder R."/>
            <person name="Shippy T.D."/>
            <person name="Simonnet F."/>
            <person name="Marques-Souza H."/>
            <person name="Tautz D."/>
            <person name="Tomoyasu Y."/>
            <person name="Trauner J."/>
            <person name="Van der Zee M."/>
            <person name="Vervoort M."/>
            <person name="Wittkopp N."/>
            <person name="Wimmer E.A."/>
            <person name="Yang X."/>
            <person name="Jones A.K."/>
            <person name="Sattelle D.B."/>
            <person name="Ebert P.R."/>
            <person name="Nelson D."/>
            <person name="Scott J.G."/>
            <person name="Beeman R.W."/>
            <person name="Muthukrishnan S."/>
            <person name="Kramer K.J."/>
            <person name="Arakane Y."/>
            <person name="Beeman R.W."/>
            <person name="Zhu Q."/>
            <person name="Hogenkamp D."/>
            <person name="Dixit R."/>
            <person name="Oppert B."/>
            <person name="Jiang H."/>
            <person name="Zou Z."/>
            <person name="Marshall J."/>
            <person name="Elpidina E."/>
            <person name="Vinokurov K."/>
            <person name="Oppert C."/>
            <person name="Zou Z."/>
            <person name="Evans J."/>
            <person name="Lu Z."/>
            <person name="Zhao P."/>
            <person name="Sumathipala N."/>
            <person name="Altincicek B."/>
            <person name="Vilcinskas A."/>
            <person name="Williams M."/>
            <person name="Hultmark D."/>
            <person name="Hetru C."/>
            <person name="Jiang H."/>
            <person name="Grimmelikhuijzen C.J."/>
            <person name="Hauser F."/>
            <person name="Cazzamali G."/>
            <person name="Williamson M."/>
            <person name="Park Y."/>
            <person name="Li B."/>
            <person name="Tanaka Y."/>
            <person name="Predel R."/>
            <person name="Neupert S."/>
            <person name="Schachtner J."/>
            <person name="Verleyen P."/>
            <person name="Raible F."/>
            <person name="Bork P."/>
            <person name="Friedrich M."/>
            <person name="Walden K.K."/>
            <person name="Robertson H.M."/>
            <person name="Angeli S."/>
            <person name="Foret S."/>
            <person name="Bucher G."/>
            <person name="Schuetz S."/>
            <person name="Maleszka R."/>
            <person name="Wimmer E.A."/>
            <person name="Beeman R.W."/>
            <person name="Lorenzen M."/>
            <person name="Tomoyasu Y."/>
            <person name="Miller S.C."/>
            <person name="Grossmann D."/>
            <person name="Bucher G."/>
        </authorList>
    </citation>
    <scope>NUCLEOTIDE SEQUENCE [LARGE SCALE GENOMIC DNA]</scope>
    <source>
        <strain evidence="3 4">Georgia GA2</strain>
    </source>
</reference>
<dbReference type="GO" id="GO:0007186">
    <property type="term" value="P:G protein-coupled receptor signaling pathway"/>
    <property type="evidence" value="ECO:0000318"/>
    <property type="project" value="GO_Central"/>
</dbReference>
<evidence type="ECO:0000313" key="4">
    <source>
        <dbReference type="Proteomes" id="UP000007266"/>
    </source>
</evidence>
<dbReference type="InParanoid" id="D6WXK7"/>
<reference evidence="3 4" key="2">
    <citation type="journal article" date="2010" name="Nucleic Acids Res.">
        <title>BeetleBase in 2010: revisions to provide comprehensive genomic information for Tribolium castaneum.</title>
        <authorList>
            <person name="Kim H.S."/>
            <person name="Murphy T."/>
            <person name="Xia J."/>
            <person name="Caragea D."/>
            <person name="Park Y."/>
            <person name="Beeman R.W."/>
            <person name="Lorenzen M.D."/>
            <person name="Butcher S."/>
            <person name="Manak J.R."/>
            <person name="Brown S.J."/>
        </authorList>
    </citation>
    <scope>GENOME REANNOTATION</scope>
    <source>
        <strain evidence="3 4">Georgia GA2</strain>
    </source>
</reference>
<dbReference type="PANTHER" id="PTHR15936:SF2">
    <property type="entry name" value="GUANINE NUCLEOTIDE-BINDING PROTEIN G(I)_G(S)_G(O) SUBUNIT GAMMA-13"/>
    <property type="match status" value="1"/>
</dbReference>
<dbReference type="FunCoup" id="D6WXK7">
    <property type="interactions" value="63"/>
</dbReference>
<organism evidence="3 4">
    <name type="scientific">Tribolium castaneum</name>
    <name type="common">Red flour beetle</name>
    <dbReference type="NCBI Taxonomy" id="7070"/>
    <lineage>
        <taxon>Eukaryota</taxon>
        <taxon>Metazoa</taxon>
        <taxon>Ecdysozoa</taxon>
        <taxon>Arthropoda</taxon>
        <taxon>Hexapoda</taxon>
        <taxon>Insecta</taxon>
        <taxon>Pterygota</taxon>
        <taxon>Neoptera</taxon>
        <taxon>Endopterygota</taxon>
        <taxon>Coleoptera</taxon>
        <taxon>Polyphaga</taxon>
        <taxon>Cucujiformia</taxon>
        <taxon>Tenebrionidae</taxon>
        <taxon>Tenebrionidae incertae sedis</taxon>
        <taxon>Tribolium</taxon>
    </lineage>
</organism>
<proteinExistence type="predicted"/>
<dbReference type="Pfam" id="PF13855">
    <property type="entry name" value="LRR_8"/>
    <property type="match status" value="1"/>
</dbReference>
<dbReference type="SMART" id="SM00369">
    <property type="entry name" value="LRR_TYP"/>
    <property type="match status" value="3"/>
</dbReference>
<protein>
    <submittedName>
        <fullName evidence="3">Uncharacterized protein</fullName>
    </submittedName>
</protein>
<dbReference type="STRING" id="7070.D6WXK7"/>
<dbReference type="PROSITE" id="PS51450">
    <property type="entry name" value="LRR"/>
    <property type="match status" value="1"/>
</dbReference>
<dbReference type="GO" id="GO:0005834">
    <property type="term" value="C:heterotrimeric G-protein complex"/>
    <property type="evidence" value="ECO:0000318"/>
    <property type="project" value="GO_Central"/>
</dbReference>
<dbReference type="GO" id="GO:0050909">
    <property type="term" value="P:sensory perception of taste"/>
    <property type="evidence" value="ECO:0007669"/>
    <property type="project" value="InterPro"/>
</dbReference>